<dbReference type="OrthoDB" id="2065409at2"/>
<keyword evidence="4" id="KW-1185">Reference proteome</keyword>
<dbReference type="PANTHER" id="PTHR35004">
    <property type="entry name" value="TRANSPOSASE RV3428C-RELATED"/>
    <property type="match status" value="1"/>
</dbReference>
<reference evidence="3 4" key="1">
    <citation type="submission" date="2018-07" db="EMBL/GenBank/DDBJ databases">
        <title>Dyella monticola sp. nov. and Dyella psychrodurans sp. nov. isolated from monsoon evergreen broad-leaved forest soil of Dinghu Mountain, China.</title>
        <authorList>
            <person name="Gao Z."/>
            <person name="Qiu L."/>
        </authorList>
    </citation>
    <scope>NUCLEOTIDE SEQUENCE [LARGE SCALE GENOMIC DNA]</scope>
    <source>
        <strain evidence="3 4">4G-K06</strain>
    </source>
</reference>
<dbReference type="GO" id="GO:0003676">
    <property type="term" value="F:nucleic acid binding"/>
    <property type="evidence" value="ECO:0007669"/>
    <property type="project" value="InterPro"/>
</dbReference>
<organism evidence="3 4">
    <name type="scientific">Dyella monticola</name>
    <dbReference type="NCBI Taxonomy" id="1927958"/>
    <lineage>
        <taxon>Bacteria</taxon>
        <taxon>Pseudomonadati</taxon>
        <taxon>Pseudomonadota</taxon>
        <taxon>Gammaproteobacteria</taxon>
        <taxon>Lysobacterales</taxon>
        <taxon>Rhodanobacteraceae</taxon>
        <taxon>Dyella</taxon>
    </lineage>
</organism>
<dbReference type="GO" id="GO:0015074">
    <property type="term" value="P:DNA integration"/>
    <property type="evidence" value="ECO:0007669"/>
    <property type="project" value="InterPro"/>
</dbReference>
<dbReference type="Gene3D" id="3.30.420.10">
    <property type="entry name" value="Ribonuclease H-like superfamily/Ribonuclease H"/>
    <property type="match status" value="1"/>
</dbReference>
<dbReference type="InterPro" id="IPR001584">
    <property type="entry name" value="Integrase_cat-core"/>
</dbReference>
<dbReference type="NCBIfam" id="NF033546">
    <property type="entry name" value="transpos_IS21"/>
    <property type="match status" value="1"/>
</dbReference>
<gene>
    <name evidence="3" type="ORF">DWU98_09775</name>
</gene>
<accession>A0A370X1L3</accession>
<dbReference type="InterPro" id="IPR054353">
    <property type="entry name" value="IstA-like_C"/>
</dbReference>
<dbReference type="PANTHER" id="PTHR35004:SF8">
    <property type="entry name" value="TRANSPOSASE RV3428C-RELATED"/>
    <property type="match status" value="1"/>
</dbReference>
<dbReference type="EMBL" id="QRBE01000004">
    <property type="protein sequence ID" value="RDS82303.1"/>
    <property type="molecule type" value="Genomic_DNA"/>
</dbReference>
<evidence type="ECO:0000313" key="3">
    <source>
        <dbReference type="EMBL" id="RDS82303.1"/>
    </source>
</evidence>
<feature type="domain" description="Integrase catalytic" evidence="2">
    <location>
        <begin position="126"/>
        <end position="320"/>
    </location>
</feature>
<dbReference type="InterPro" id="IPR012337">
    <property type="entry name" value="RNaseH-like_sf"/>
</dbReference>
<dbReference type="RefSeq" id="WP_115495364.1">
    <property type="nucleotide sequence ID" value="NZ_QRBE01000004.1"/>
</dbReference>
<evidence type="ECO:0000259" key="2">
    <source>
        <dbReference type="PROSITE" id="PS50994"/>
    </source>
</evidence>
<evidence type="ECO:0000313" key="4">
    <source>
        <dbReference type="Proteomes" id="UP000254258"/>
    </source>
</evidence>
<dbReference type="PROSITE" id="PS50994">
    <property type="entry name" value="INTEGRASE"/>
    <property type="match status" value="1"/>
</dbReference>
<dbReference type="AlphaFoldDB" id="A0A370X1L3"/>
<dbReference type="Pfam" id="PF22483">
    <property type="entry name" value="Mu-transpos_C_2"/>
    <property type="match status" value="1"/>
</dbReference>
<protein>
    <submittedName>
        <fullName evidence="3">IS21 family transposase</fullName>
    </submittedName>
</protein>
<proteinExistence type="inferred from homology"/>
<sequence length="361" mass="41901">MTKLPQIVQLILTTQLNSSDIAQSIAASRTTVTRYRLITIEKKYLWADLKDLPDDELDRRFNKIPRRMVRRRMPDFAWVHNELQNPSVTLQLLWEEYSLADPSNALSYSQFTEHYRSYRKTIDRIMRQTHVSGEKAFVDFSGRKPGYTDIKTGEWIAVELFVGVLGASNLTYARCVPQQSLPYWIACHINMFAFFGGVPRLLVPDNLKSAISRPGRDFITNPTYREMAERYGTALLPTRTYKPRDKAKVEGGVLIVQRWILARLRHQNFFSLDELNTAVAVLVKELNHRSFKWLPGCRASRYEDMERSAMLPLPTHPYELGEWTGLMRVDNGYHILVHGHWYSVPHRLVGEHVGEIDGEHR</sequence>
<dbReference type="Proteomes" id="UP000254258">
    <property type="component" value="Unassembled WGS sequence"/>
</dbReference>
<comment type="similarity">
    <text evidence="1">Belongs to the transposase IS21/IS408/IS1162 family.</text>
</comment>
<comment type="caution">
    <text evidence="3">The sequence shown here is derived from an EMBL/GenBank/DDBJ whole genome shotgun (WGS) entry which is preliminary data.</text>
</comment>
<evidence type="ECO:0000256" key="1">
    <source>
        <dbReference type="ARBA" id="ARBA00009277"/>
    </source>
</evidence>
<name>A0A370X1L3_9GAMM</name>
<dbReference type="SUPFAM" id="SSF53098">
    <property type="entry name" value="Ribonuclease H-like"/>
    <property type="match status" value="1"/>
</dbReference>
<dbReference type="InterPro" id="IPR036397">
    <property type="entry name" value="RNaseH_sf"/>
</dbReference>